<protein>
    <submittedName>
        <fullName evidence="2">Uncharacterized protein</fullName>
    </submittedName>
</protein>
<keyword evidence="1" id="KW-1185">Reference proteome</keyword>
<proteinExistence type="predicted"/>
<accession>A0A1I8C273</accession>
<name>A0A1I8C273_MELHA</name>
<dbReference type="WBParaSite" id="MhA1_Contig9.frz3.gene22">
    <property type="protein sequence ID" value="MhA1_Contig9.frz3.gene22"/>
    <property type="gene ID" value="MhA1_Contig9.frz3.gene22"/>
</dbReference>
<reference evidence="2" key="1">
    <citation type="submission" date="2016-11" db="UniProtKB">
        <authorList>
            <consortium name="WormBaseParasite"/>
        </authorList>
    </citation>
    <scope>IDENTIFICATION</scope>
</reference>
<sequence length="296" mass="35246">MKYWYCSNMSLHPVYSRRIYKSYKKRNIKPSEKTQKDLMNYYKQKDPNFKKATEQVKENGKNIHSILGRIDKNLLVDYIRGLLALYKFGEVNVKQLGVRMYLFKKMLKSHQLDIHLRAGRHPIKSVEQEKLDFELLKIKIDNFFLQKEFDDSLKTKIDIISLKKIAESLENKNSKIIDDLIKDIAKTFDSKNNSNYNQIKEIFQNFMQNEELVFNKIENTNIENFLAKNKSNIIQNWISEFFLNVLQKYGKKIIYEDIKISLMETGFDEFLVNSETIKFMKGEYRIAVNEKTVDKI</sequence>
<organism evidence="1 2">
    <name type="scientific">Meloidogyne hapla</name>
    <name type="common">Root-knot nematode worm</name>
    <dbReference type="NCBI Taxonomy" id="6305"/>
    <lineage>
        <taxon>Eukaryota</taxon>
        <taxon>Metazoa</taxon>
        <taxon>Ecdysozoa</taxon>
        <taxon>Nematoda</taxon>
        <taxon>Chromadorea</taxon>
        <taxon>Rhabditida</taxon>
        <taxon>Tylenchina</taxon>
        <taxon>Tylenchomorpha</taxon>
        <taxon>Tylenchoidea</taxon>
        <taxon>Meloidogynidae</taxon>
        <taxon>Meloidogyninae</taxon>
        <taxon>Meloidogyne</taxon>
    </lineage>
</organism>
<evidence type="ECO:0000313" key="1">
    <source>
        <dbReference type="Proteomes" id="UP000095281"/>
    </source>
</evidence>
<evidence type="ECO:0000313" key="2">
    <source>
        <dbReference type="WBParaSite" id="MhA1_Contig9.frz3.gene22"/>
    </source>
</evidence>
<dbReference type="Proteomes" id="UP000095281">
    <property type="component" value="Unplaced"/>
</dbReference>
<dbReference type="AlphaFoldDB" id="A0A1I8C273"/>